<evidence type="ECO:0000313" key="4">
    <source>
        <dbReference type="Proteomes" id="UP001556367"/>
    </source>
</evidence>
<reference evidence="4" key="1">
    <citation type="submission" date="2024-06" db="EMBL/GenBank/DDBJ databases">
        <title>Multi-omics analyses provide insights into the biosynthesis of the anticancer antibiotic pleurotin in Hohenbuehelia grisea.</title>
        <authorList>
            <person name="Weaver J.A."/>
            <person name="Alberti F."/>
        </authorList>
    </citation>
    <scope>NUCLEOTIDE SEQUENCE [LARGE SCALE GENOMIC DNA]</scope>
    <source>
        <strain evidence="4">T-177</strain>
    </source>
</reference>
<dbReference type="InterPro" id="IPR006680">
    <property type="entry name" value="Amidohydro-rel"/>
</dbReference>
<dbReference type="Proteomes" id="UP001556367">
    <property type="component" value="Unassembled WGS sequence"/>
</dbReference>
<feature type="domain" description="Amidohydrolase-related" evidence="2">
    <location>
        <begin position="85"/>
        <end position="240"/>
    </location>
</feature>
<keyword evidence="4" id="KW-1185">Reference proteome</keyword>
<dbReference type="SUPFAM" id="SSF51338">
    <property type="entry name" value="Composite domain of metallo-dependent hydrolases"/>
    <property type="match status" value="1"/>
</dbReference>
<protein>
    <recommendedName>
        <fullName evidence="2">Amidohydrolase-related domain-containing protein</fullName>
    </recommendedName>
</protein>
<evidence type="ECO:0000313" key="3">
    <source>
        <dbReference type="EMBL" id="KAL0952144.1"/>
    </source>
</evidence>
<dbReference type="SUPFAM" id="SSF51556">
    <property type="entry name" value="Metallo-dependent hydrolases"/>
    <property type="match status" value="1"/>
</dbReference>
<dbReference type="Pfam" id="PF01979">
    <property type="entry name" value="Amidohydro_1"/>
    <property type="match status" value="1"/>
</dbReference>
<dbReference type="InterPro" id="IPR011059">
    <property type="entry name" value="Metal-dep_hydrolase_composite"/>
</dbReference>
<dbReference type="Gene3D" id="3.20.20.140">
    <property type="entry name" value="Metal-dependent hydrolases"/>
    <property type="match status" value="1"/>
</dbReference>
<comment type="caution">
    <text evidence="3">The sequence shown here is derived from an EMBL/GenBank/DDBJ whole genome shotgun (WGS) entry which is preliminary data.</text>
</comment>
<gene>
    <name evidence="3" type="ORF">HGRIS_008762</name>
</gene>
<proteinExistence type="predicted"/>
<name>A0ABR3J925_9AGAR</name>
<sequence length="544" mass="58866">MQIHSASTQEVSRPTESAPSANLKTYIYAGKLFDSVTGSILSNQVIIVNRTTGRIIRVRPFTLANEPETLVGASGVEIVDLRHLLVVPGFVDVHVHLFLHPYSETSWDDQLTLETLVERTVRATNHARQTLLAGFTTVRDLGTEGAGDADVSLRKCINDGLIPGPRYFCANRAIVSTGSYGPKSALHPNREGIEGITGAEVADGVDACGRAVRRQIGAGADWIKIYADYRVLARHSSSSTPALSRLSLPTFSAAELEAMISTAHSHTYAPLQLGNDDPTAEIKPLKPLIRVAAHATNIATIKSLLHLKIDSVEHGTDMFGQPEVEGRRKTDPGESLPPLKTCDIEEVVQLFEESKATWVPTLAAYYTLQSGSGRKDGRGGLDTWQRGQRTFKAALPYISAFGKHAPDEHIPSRPRMRVAVGGDTGVFAHGDNALEMKLMARLGADWRDVLRWGTLGGWACITGNDIGGVEDAAREGHELYADEESVQCVPFGAIRAGWAADLVGLTGDVESFGVDGASFERAIDRESGVRFVMKAGAVLRWDRN</sequence>
<accession>A0ABR3J925</accession>
<dbReference type="InterPro" id="IPR051781">
    <property type="entry name" value="Metallo-dep_Hydrolase"/>
</dbReference>
<organism evidence="3 4">
    <name type="scientific">Hohenbuehelia grisea</name>
    <dbReference type="NCBI Taxonomy" id="104357"/>
    <lineage>
        <taxon>Eukaryota</taxon>
        <taxon>Fungi</taxon>
        <taxon>Dikarya</taxon>
        <taxon>Basidiomycota</taxon>
        <taxon>Agaricomycotina</taxon>
        <taxon>Agaricomycetes</taxon>
        <taxon>Agaricomycetidae</taxon>
        <taxon>Agaricales</taxon>
        <taxon>Pleurotineae</taxon>
        <taxon>Pleurotaceae</taxon>
        <taxon>Hohenbuehelia</taxon>
    </lineage>
</organism>
<dbReference type="PANTHER" id="PTHR43135:SF3">
    <property type="entry name" value="ALPHA-D-RIBOSE 1-METHYLPHOSPHONATE 5-TRIPHOSPHATE DIPHOSPHATASE"/>
    <property type="match status" value="1"/>
</dbReference>
<dbReference type="EMBL" id="JASNQZ010000011">
    <property type="protein sequence ID" value="KAL0952144.1"/>
    <property type="molecule type" value="Genomic_DNA"/>
</dbReference>
<dbReference type="InterPro" id="IPR032466">
    <property type="entry name" value="Metal_Hydrolase"/>
</dbReference>
<dbReference type="PANTHER" id="PTHR43135">
    <property type="entry name" value="ALPHA-D-RIBOSE 1-METHYLPHOSPHONATE 5-TRIPHOSPHATE DIPHOSPHATASE"/>
    <property type="match status" value="1"/>
</dbReference>
<evidence type="ECO:0000256" key="1">
    <source>
        <dbReference type="SAM" id="MobiDB-lite"/>
    </source>
</evidence>
<evidence type="ECO:0000259" key="2">
    <source>
        <dbReference type="Pfam" id="PF01979"/>
    </source>
</evidence>
<feature type="region of interest" description="Disordered" evidence="1">
    <location>
        <begin position="317"/>
        <end position="339"/>
    </location>
</feature>